<name>A0AA88KJJ0_NAELO</name>
<protein>
    <submittedName>
        <fullName evidence="1">Uncharacterized protein</fullName>
    </submittedName>
</protein>
<proteinExistence type="predicted"/>
<sequence>MHVPYGKSIFFPIINVENLGIETCDFIKNVPGLVKGTDHYNLACVIVSMNLVESLSLEINGKKFNKEDLTRHRVISKKYKVTPAEGNIFGHPSVRTIARADGWWVMLENLKPGVYHIEFSGEIPNIFKLRTKYILTVAKKK</sequence>
<keyword evidence="2" id="KW-1185">Reference proteome</keyword>
<reference evidence="1 2" key="1">
    <citation type="journal article" date="2018" name="BMC Genomics">
        <title>The genome of Naegleria lovaniensis, the basis for a comparative approach to unravel pathogenicity factors of the human pathogenic amoeba N. fowleri.</title>
        <authorList>
            <person name="Liechti N."/>
            <person name="Schurch N."/>
            <person name="Bruggmann R."/>
            <person name="Wittwer M."/>
        </authorList>
    </citation>
    <scope>NUCLEOTIDE SEQUENCE [LARGE SCALE GENOMIC DNA]</scope>
    <source>
        <strain evidence="1 2">ATCC 30569</strain>
    </source>
</reference>
<gene>
    <name evidence="1" type="ORF">C9374_010336</name>
</gene>
<evidence type="ECO:0000313" key="2">
    <source>
        <dbReference type="Proteomes" id="UP000816034"/>
    </source>
</evidence>
<dbReference type="Proteomes" id="UP000816034">
    <property type="component" value="Unassembled WGS sequence"/>
</dbReference>
<dbReference type="RefSeq" id="XP_044544136.1">
    <property type="nucleotide sequence ID" value="XM_044685869.1"/>
</dbReference>
<dbReference type="GeneID" id="68102790"/>
<dbReference type="EMBL" id="PYSW02000041">
    <property type="protein sequence ID" value="KAG2374962.1"/>
    <property type="molecule type" value="Genomic_DNA"/>
</dbReference>
<organism evidence="1 2">
    <name type="scientific">Naegleria lovaniensis</name>
    <name type="common">Amoeba</name>
    <dbReference type="NCBI Taxonomy" id="51637"/>
    <lineage>
        <taxon>Eukaryota</taxon>
        <taxon>Discoba</taxon>
        <taxon>Heterolobosea</taxon>
        <taxon>Tetramitia</taxon>
        <taxon>Eutetramitia</taxon>
        <taxon>Vahlkampfiidae</taxon>
        <taxon>Naegleria</taxon>
    </lineage>
</organism>
<dbReference type="AlphaFoldDB" id="A0AA88KJJ0"/>
<accession>A0AA88KJJ0</accession>
<comment type="caution">
    <text evidence="1">The sequence shown here is derived from an EMBL/GenBank/DDBJ whole genome shotgun (WGS) entry which is preliminary data.</text>
</comment>
<evidence type="ECO:0000313" key="1">
    <source>
        <dbReference type="EMBL" id="KAG2374962.1"/>
    </source>
</evidence>